<dbReference type="NCBIfam" id="TIGR02669">
    <property type="entry name" value="SpoIID_LytB"/>
    <property type="match status" value="1"/>
</dbReference>
<feature type="domain" description="Sporulation stage II protein D amidase enhancer LytB N-terminal" evidence="1">
    <location>
        <begin position="122"/>
        <end position="202"/>
    </location>
</feature>
<dbReference type="RefSeq" id="WP_204497745.1">
    <property type="nucleotide sequence ID" value="NZ_JAFBDR010000003.1"/>
</dbReference>
<dbReference type="InterPro" id="IPR013486">
    <property type="entry name" value="SpoIID/LytB"/>
</dbReference>
<proteinExistence type="predicted"/>
<evidence type="ECO:0000313" key="2">
    <source>
        <dbReference type="EMBL" id="MBM7570315.1"/>
    </source>
</evidence>
<dbReference type="PANTHER" id="PTHR30032">
    <property type="entry name" value="N-ACETYLMURAMOYL-L-ALANINE AMIDASE-RELATED"/>
    <property type="match status" value="1"/>
</dbReference>
<dbReference type="InterPro" id="IPR013693">
    <property type="entry name" value="SpoIID/LytB_N"/>
</dbReference>
<dbReference type="EMBL" id="JAFBDR010000003">
    <property type="protein sequence ID" value="MBM7570315.1"/>
    <property type="molecule type" value="Genomic_DNA"/>
</dbReference>
<accession>A0ABS2MX96</accession>
<reference evidence="2 3" key="1">
    <citation type="submission" date="2021-01" db="EMBL/GenBank/DDBJ databases">
        <title>Genomic Encyclopedia of Type Strains, Phase IV (KMG-IV): sequencing the most valuable type-strain genomes for metagenomic binning, comparative biology and taxonomic classification.</title>
        <authorList>
            <person name="Goeker M."/>
        </authorList>
    </citation>
    <scope>NUCLEOTIDE SEQUENCE [LARGE SCALE GENOMIC DNA]</scope>
    <source>
        <strain evidence="2 3">DSM 23711</strain>
    </source>
</reference>
<evidence type="ECO:0000313" key="3">
    <source>
        <dbReference type="Proteomes" id="UP001296943"/>
    </source>
</evidence>
<name>A0ABS2MX96_9BACI</name>
<dbReference type="InterPro" id="IPR051922">
    <property type="entry name" value="Bact_Sporulation_Assoc"/>
</dbReference>
<gene>
    <name evidence="2" type="ORF">JOC48_000793</name>
</gene>
<dbReference type="PANTHER" id="PTHR30032:SF4">
    <property type="entry name" value="AMIDASE ENHANCER"/>
    <property type="match status" value="1"/>
</dbReference>
<comment type="caution">
    <text evidence="2">The sequence shown here is derived from an EMBL/GenBank/DDBJ whole genome shotgun (WGS) entry which is preliminary data.</text>
</comment>
<organism evidence="2 3">
    <name type="scientific">Aquibacillus albus</name>
    <dbReference type="NCBI Taxonomy" id="1168171"/>
    <lineage>
        <taxon>Bacteria</taxon>
        <taxon>Bacillati</taxon>
        <taxon>Bacillota</taxon>
        <taxon>Bacilli</taxon>
        <taxon>Bacillales</taxon>
        <taxon>Bacillaceae</taxon>
        <taxon>Aquibacillus</taxon>
    </lineage>
</organism>
<keyword evidence="3" id="KW-1185">Reference proteome</keyword>
<protein>
    <submittedName>
        <fullName evidence="2">SpoIID/LytB domain protein</fullName>
    </submittedName>
</protein>
<dbReference type="Proteomes" id="UP001296943">
    <property type="component" value="Unassembled WGS sequence"/>
</dbReference>
<evidence type="ECO:0000259" key="1">
    <source>
        <dbReference type="Pfam" id="PF08486"/>
    </source>
</evidence>
<sequence length="421" mass="48421">MKNLITLLSLYVSIIVFPQIVSADDMMRVQLVNHVGQTSTLEFELEGKYFTLDPTMSLEEDVTYTLTLHKDKLVLKGKEETYTIQESFMLIPKSYDEQHIIRVNDRPYLGAIEMKLEGKEYIRPVNQLPLEDYLKGVVPFEVFPSWGLETLKAQALAARTYAASHMDKVIDDTISYQVYGGYTWSEQTTKAVNETKGEVITYNDNLIDAYYSASNGGMTETNAHVWGGKPLNYFPIKKDPYDPIHPWEFSLEETQIELEKINFDASNWWEQIEEKDKQITASMKRWLNRNGYPGDIKILSIPQFELSKTKLDSQRRVKGSITIEFLQRLFDGTILFQQMKAEGIKLNRIRPMIGGDVFKSYLIDSLDFEGNTYTMKGRGYGHGVGMSQWGAYVMGDKGKTYKEIIEFYYPKTTISKLGKDN</sequence>
<dbReference type="Pfam" id="PF08486">
    <property type="entry name" value="SpoIID"/>
    <property type="match status" value="1"/>
</dbReference>